<dbReference type="PROSITE" id="PS00624">
    <property type="entry name" value="GMC_OXRED_2"/>
    <property type="match status" value="1"/>
</dbReference>
<gene>
    <name evidence="7" type="ORF">Clacol_001384</name>
</gene>
<evidence type="ECO:0000259" key="5">
    <source>
        <dbReference type="PROSITE" id="PS00623"/>
    </source>
</evidence>
<evidence type="ECO:0000256" key="2">
    <source>
        <dbReference type="ARBA" id="ARBA00010790"/>
    </source>
</evidence>
<keyword evidence="8" id="KW-1185">Reference proteome</keyword>
<feature type="binding site" evidence="3">
    <location>
        <begin position="579"/>
        <end position="580"/>
    </location>
    <ligand>
        <name>FAD</name>
        <dbReference type="ChEBI" id="CHEBI:57692"/>
    </ligand>
</feature>
<dbReference type="PANTHER" id="PTHR11552:SF78">
    <property type="entry name" value="GLUCOSE-METHANOL-CHOLINE OXIDOREDUCTASE N-TERMINAL DOMAIN-CONTAINING PROTEIN"/>
    <property type="match status" value="1"/>
</dbReference>
<proteinExistence type="inferred from homology"/>
<organism evidence="7 8">
    <name type="scientific">Clathrus columnatus</name>
    <dbReference type="NCBI Taxonomy" id="1419009"/>
    <lineage>
        <taxon>Eukaryota</taxon>
        <taxon>Fungi</taxon>
        <taxon>Dikarya</taxon>
        <taxon>Basidiomycota</taxon>
        <taxon>Agaricomycotina</taxon>
        <taxon>Agaricomycetes</taxon>
        <taxon>Phallomycetidae</taxon>
        <taxon>Phallales</taxon>
        <taxon>Clathraceae</taxon>
        <taxon>Clathrus</taxon>
    </lineage>
</organism>
<comment type="similarity">
    <text evidence="2 4">Belongs to the GMC oxidoreductase family.</text>
</comment>
<keyword evidence="4" id="KW-0285">Flavoprotein</keyword>
<evidence type="ECO:0000256" key="4">
    <source>
        <dbReference type="RuleBase" id="RU003968"/>
    </source>
</evidence>
<evidence type="ECO:0000256" key="1">
    <source>
        <dbReference type="ARBA" id="ARBA00001974"/>
    </source>
</evidence>
<comment type="caution">
    <text evidence="7">The sequence shown here is derived from an EMBL/GenBank/DDBJ whole genome shotgun (WGS) entry which is preliminary data.</text>
</comment>
<dbReference type="InterPro" id="IPR007867">
    <property type="entry name" value="GMC_OxRtase_C"/>
</dbReference>
<dbReference type="SUPFAM" id="SSF51905">
    <property type="entry name" value="FAD/NAD(P)-binding domain"/>
    <property type="match status" value="1"/>
</dbReference>
<accession>A0AAV4ZY56</accession>
<dbReference type="Pfam" id="PF00732">
    <property type="entry name" value="GMC_oxred_N"/>
    <property type="match status" value="1"/>
</dbReference>
<keyword evidence="3 4" id="KW-0274">FAD</keyword>
<dbReference type="GO" id="GO:0050660">
    <property type="term" value="F:flavin adenine dinucleotide binding"/>
    <property type="evidence" value="ECO:0007669"/>
    <property type="project" value="InterPro"/>
</dbReference>
<comment type="cofactor">
    <cofactor evidence="1 3">
        <name>FAD</name>
        <dbReference type="ChEBI" id="CHEBI:57692"/>
    </cofactor>
</comment>
<protein>
    <recommendedName>
        <fullName evidence="5 6">Glucose-methanol-choline oxidoreductase N-terminal domain-containing protein</fullName>
    </recommendedName>
</protein>
<dbReference type="Gene3D" id="3.30.560.10">
    <property type="entry name" value="Glucose Oxidase, domain 3"/>
    <property type="match status" value="2"/>
</dbReference>
<evidence type="ECO:0000313" key="8">
    <source>
        <dbReference type="Proteomes" id="UP001050691"/>
    </source>
</evidence>
<dbReference type="GO" id="GO:0016614">
    <property type="term" value="F:oxidoreductase activity, acting on CH-OH group of donors"/>
    <property type="evidence" value="ECO:0007669"/>
    <property type="project" value="InterPro"/>
</dbReference>
<dbReference type="AlphaFoldDB" id="A0AAV4ZY56"/>
<evidence type="ECO:0000259" key="6">
    <source>
        <dbReference type="PROSITE" id="PS00624"/>
    </source>
</evidence>
<dbReference type="PANTHER" id="PTHR11552">
    <property type="entry name" value="GLUCOSE-METHANOL-CHOLINE GMC OXIDOREDUCTASE"/>
    <property type="match status" value="1"/>
</dbReference>
<feature type="domain" description="Glucose-methanol-choline oxidoreductase N-terminal" evidence="6">
    <location>
        <begin position="272"/>
        <end position="286"/>
    </location>
</feature>
<evidence type="ECO:0000313" key="7">
    <source>
        <dbReference type="EMBL" id="GJJ07184.1"/>
    </source>
</evidence>
<dbReference type="PIRSF" id="PIRSF000137">
    <property type="entry name" value="Alcohol_oxidase"/>
    <property type="match status" value="1"/>
</dbReference>
<reference evidence="7" key="1">
    <citation type="submission" date="2021-10" db="EMBL/GenBank/DDBJ databases">
        <title>De novo Genome Assembly of Clathrus columnatus (Basidiomycota, Fungi) Using Illumina and Nanopore Sequence Data.</title>
        <authorList>
            <person name="Ogiso-Tanaka E."/>
            <person name="Itagaki H."/>
            <person name="Hosoya T."/>
            <person name="Hosaka K."/>
        </authorList>
    </citation>
    <scope>NUCLEOTIDE SEQUENCE</scope>
    <source>
        <strain evidence="7">MO-923</strain>
    </source>
</reference>
<dbReference type="Gene3D" id="3.50.50.60">
    <property type="entry name" value="FAD/NAD(P)-binding domain"/>
    <property type="match status" value="2"/>
</dbReference>
<feature type="domain" description="Glucose-methanol-choline oxidoreductase N-terminal" evidence="5">
    <location>
        <begin position="90"/>
        <end position="113"/>
    </location>
</feature>
<evidence type="ECO:0000256" key="3">
    <source>
        <dbReference type="PIRSR" id="PIRSR000137-2"/>
    </source>
</evidence>
<feature type="binding site" evidence="3">
    <location>
        <position position="229"/>
    </location>
    <ligand>
        <name>FAD</name>
        <dbReference type="ChEBI" id="CHEBI:57692"/>
    </ligand>
</feature>
<name>A0AAV4ZY56_9AGAM</name>
<sequence>MVQPKEVDVIVCGGGPAGCVVAGRLAYADPNLQVMLIEGGANNKDDPWVYRPGIYVKNMQRDGINEKATFYLDTMASSHLRGRKSIVPCANILGGGSSINFQMYTRASASDWDDFKMPGWTAKDLLPLMKRLENYQKAANNNTHGYDGPIAISNGGAVTALAQDFLRASDAIGIPYNDDIQDLDTAHGSEIWAKYINRHTGRRSDAATAYVHSVMDTQTNLHLRTNSRVNRVIFEGTKAVGVTYVPARNRAHGGALRETTVRARKWVVLTSGTLGTPQILERSGVGDAKLLKELGIPVVSDLPGVGSSPPSNQLHPPNSEQYQDHYTTLSIYRVSNESFTLDDFLRGDKATQDRLFQQWEVTPEKAALSSNAIDAGFKASEHILGKTSCVFRILQIRPTEEELKEMGPEFNELWDRYFKDKPDKPVMFGSIVSGAYADHTLLPPEYPASRGRIHIASADPYKEPTFDSGFMNNKADFAPIRWSYKVTREVARRMDAFRGELTSHHPHFHPASPAACQDIDIKTAKQIYPDGFTVGIHMGTWHRPTEPYDASKVHEDIKYTKEDDQAIDDWIADHVETTWHSLGTCAMKPRAEGGVLDARLNVFGTQNLKVSDLSLCPDNLGTNTYSSALLCGEKGADLLAEELGVKIRTPHAPVPHAPVPTGKPAAALPRALPLHVV</sequence>
<dbReference type="PROSITE" id="PS00623">
    <property type="entry name" value="GMC_OXRED_1"/>
    <property type="match status" value="1"/>
</dbReference>
<dbReference type="EMBL" id="BPWL01000002">
    <property type="protein sequence ID" value="GJJ07184.1"/>
    <property type="molecule type" value="Genomic_DNA"/>
</dbReference>
<dbReference type="Proteomes" id="UP001050691">
    <property type="component" value="Unassembled WGS sequence"/>
</dbReference>
<dbReference type="SUPFAM" id="SSF54373">
    <property type="entry name" value="FAD-linked reductases, C-terminal domain"/>
    <property type="match status" value="1"/>
</dbReference>
<dbReference type="InterPro" id="IPR000172">
    <property type="entry name" value="GMC_OxRdtase_N"/>
</dbReference>
<dbReference type="InterPro" id="IPR036188">
    <property type="entry name" value="FAD/NAD-bd_sf"/>
</dbReference>
<dbReference type="InterPro" id="IPR012132">
    <property type="entry name" value="GMC_OxRdtase"/>
</dbReference>
<dbReference type="Pfam" id="PF05199">
    <property type="entry name" value="GMC_oxred_C"/>
    <property type="match status" value="1"/>
</dbReference>